<sequence>MTYLQHRHHNESSAPEKVRQETTTTTISSTTTTTASSTMPLTSDSEPTMYNAQKSLHYGGRTNGGAKASNNNHLEVDNGGPRLLNGGRSSSHSSNSSANNNGGPTLNTKGSQGLNGGKTGSYNSGNHSNGSNMSLPSSGGSRANPAAERPRSGAYDQSDYSNGAHSWPILFAVIPPLGALIFGKSDIFSDMLTLILIAFFLYNIIKVPWELYYAARTRRVLLTNASIKASVDPVLEQRRQSAAASLRRQEFFSLLLVLASPFLGGYTLQYLKTFFSSYENYLSALNIELFIIASGIRPLTHLISLLKARALHLQEQVHYPDSEVELLKRKVASIETELTQLRRAFATKRDVLQVQDSVEPTLHQLTKQIKRHDKKEVQLRSYAEERFASIDEKMREYDTYLAYRITEEQHRSSLLFLPINILVAMVGYCTFFLPNRLTGISGSKPQPMLKGTPVPAAIGDGTSNDTGHNHPSRAAHYLSGRSQPSHNPITSSRETARLY</sequence>
<organism evidence="3 4">
    <name type="scientific">Linnemannia schmuckeri</name>
    <dbReference type="NCBI Taxonomy" id="64567"/>
    <lineage>
        <taxon>Eukaryota</taxon>
        <taxon>Fungi</taxon>
        <taxon>Fungi incertae sedis</taxon>
        <taxon>Mucoromycota</taxon>
        <taxon>Mortierellomycotina</taxon>
        <taxon>Mortierellomycetes</taxon>
        <taxon>Mortierellales</taxon>
        <taxon>Mortierellaceae</taxon>
        <taxon>Linnemannia</taxon>
    </lineage>
</organism>
<dbReference type="Proteomes" id="UP000748756">
    <property type="component" value="Unassembled WGS sequence"/>
</dbReference>
<dbReference type="EMBL" id="JAAAUQ010000919">
    <property type="protein sequence ID" value="KAF9146153.1"/>
    <property type="molecule type" value="Genomic_DNA"/>
</dbReference>
<feature type="compositionally biased region" description="Polar residues" evidence="1">
    <location>
        <begin position="480"/>
        <end position="493"/>
    </location>
</feature>
<accession>A0A9P5RUF2</accession>
<feature type="compositionally biased region" description="Low complexity" evidence="1">
    <location>
        <begin position="120"/>
        <end position="132"/>
    </location>
</feature>
<evidence type="ECO:0000313" key="3">
    <source>
        <dbReference type="EMBL" id="KAF9146153.1"/>
    </source>
</evidence>
<keyword evidence="2" id="KW-0472">Membrane</keyword>
<feature type="compositionally biased region" description="Low complexity" evidence="1">
    <location>
        <begin position="85"/>
        <end position="103"/>
    </location>
</feature>
<gene>
    <name evidence="3" type="ORF">BG015_011667</name>
</gene>
<keyword evidence="4" id="KW-1185">Reference proteome</keyword>
<dbReference type="AlphaFoldDB" id="A0A9P5RUF2"/>
<feature type="transmembrane region" description="Helical" evidence="2">
    <location>
        <begin position="251"/>
        <end position="269"/>
    </location>
</feature>
<feature type="compositionally biased region" description="Basic and acidic residues" evidence="1">
    <location>
        <begin position="10"/>
        <end position="20"/>
    </location>
</feature>
<feature type="transmembrane region" description="Helical" evidence="2">
    <location>
        <begin position="414"/>
        <end position="433"/>
    </location>
</feature>
<keyword evidence="2" id="KW-1133">Transmembrane helix</keyword>
<dbReference type="PANTHER" id="PTHR42032:SF1">
    <property type="entry name" value="YALI0E30679P"/>
    <property type="match status" value="1"/>
</dbReference>
<feature type="compositionally biased region" description="Low complexity" evidence="1">
    <location>
        <begin position="22"/>
        <end position="43"/>
    </location>
</feature>
<feature type="transmembrane region" description="Helical" evidence="2">
    <location>
        <begin position="167"/>
        <end position="185"/>
    </location>
</feature>
<evidence type="ECO:0000313" key="4">
    <source>
        <dbReference type="Proteomes" id="UP000748756"/>
    </source>
</evidence>
<dbReference type="PANTHER" id="PTHR42032">
    <property type="entry name" value="YALI0E30679P"/>
    <property type="match status" value="1"/>
</dbReference>
<dbReference type="OrthoDB" id="10263751at2759"/>
<keyword evidence="2" id="KW-0812">Transmembrane</keyword>
<feature type="region of interest" description="Disordered" evidence="1">
    <location>
        <begin position="1"/>
        <end position="159"/>
    </location>
</feature>
<feature type="transmembrane region" description="Helical" evidence="2">
    <location>
        <begin position="281"/>
        <end position="299"/>
    </location>
</feature>
<protein>
    <submittedName>
        <fullName evidence="3">Uncharacterized protein</fullName>
    </submittedName>
</protein>
<evidence type="ECO:0000256" key="2">
    <source>
        <dbReference type="SAM" id="Phobius"/>
    </source>
</evidence>
<feature type="transmembrane region" description="Helical" evidence="2">
    <location>
        <begin position="191"/>
        <end position="209"/>
    </location>
</feature>
<proteinExistence type="predicted"/>
<feature type="compositionally biased region" description="Polar residues" evidence="1">
    <location>
        <begin position="44"/>
        <end position="54"/>
    </location>
</feature>
<name>A0A9P5RUF2_9FUNG</name>
<evidence type="ECO:0000256" key="1">
    <source>
        <dbReference type="SAM" id="MobiDB-lite"/>
    </source>
</evidence>
<feature type="region of interest" description="Disordered" evidence="1">
    <location>
        <begin position="442"/>
        <end position="499"/>
    </location>
</feature>
<comment type="caution">
    <text evidence="3">The sequence shown here is derived from an EMBL/GenBank/DDBJ whole genome shotgun (WGS) entry which is preliminary data.</text>
</comment>
<reference evidence="3" key="1">
    <citation type="journal article" date="2020" name="Fungal Divers.">
        <title>Resolving the Mortierellaceae phylogeny through synthesis of multi-gene phylogenetics and phylogenomics.</title>
        <authorList>
            <person name="Vandepol N."/>
            <person name="Liber J."/>
            <person name="Desiro A."/>
            <person name="Na H."/>
            <person name="Kennedy M."/>
            <person name="Barry K."/>
            <person name="Grigoriev I.V."/>
            <person name="Miller A.N."/>
            <person name="O'Donnell K."/>
            <person name="Stajich J.E."/>
            <person name="Bonito G."/>
        </authorList>
    </citation>
    <scope>NUCLEOTIDE SEQUENCE</scope>
    <source>
        <strain evidence="3">NRRL 6426</strain>
    </source>
</reference>